<evidence type="ECO:0000256" key="3">
    <source>
        <dbReference type="ARBA" id="ARBA00022763"/>
    </source>
</evidence>
<reference evidence="13" key="1">
    <citation type="submission" date="2020-08" db="EMBL/GenBank/DDBJ databases">
        <title>Genome public.</title>
        <authorList>
            <person name="Liu C."/>
            <person name="Sun Q."/>
        </authorList>
    </citation>
    <scope>NUCLEOTIDE SEQUENCE</scope>
    <source>
        <strain evidence="13">NSJ-33</strain>
    </source>
</reference>
<accession>A0A926E700</accession>
<dbReference type="Gene3D" id="3.40.50.300">
    <property type="entry name" value="P-loop containing nucleotide triphosphate hydrolases"/>
    <property type="match status" value="4"/>
</dbReference>
<keyword evidence="3" id="KW-0227">DNA damage</keyword>
<dbReference type="InterPro" id="IPR049035">
    <property type="entry name" value="ADDB_N"/>
</dbReference>
<keyword evidence="4" id="KW-0378">Hydrolase</keyword>
<dbReference type="Pfam" id="PF21445">
    <property type="entry name" value="ADDB_N"/>
    <property type="match status" value="1"/>
</dbReference>
<dbReference type="GO" id="GO:0004527">
    <property type="term" value="F:exonuclease activity"/>
    <property type="evidence" value="ECO:0007669"/>
    <property type="project" value="UniProtKB-KW"/>
</dbReference>
<dbReference type="SUPFAM" id="SSF52980">
    <property type="entry name" value="Restriction endonuclease-like"/>
    <property type="match status" value="1"/>
</dbReference>
<evidence type="ECO:0000313" key="14">
    <source>
        <dbReference type="Proteomes" id="UP000610760"/>
    </source>
</evidence>
<dbReference type="InterPro" id="IPR011335">
    <property type="entry name" value="Restrct_endonuc-II-like"/>
</dbReference>
<evidence type="ECO:0000256" key="5">
    <source>
        <dbReference type="ARBA" id="ARBA00022806"/>
    </source>
</evidence>
<evidence type="ECO:0000259" key="11">
    <source>
        <dbReference type="Pfam" id="PF12705"/>
    </source>
</evidence>
<evidence type="ECO:0000256" key="9">
    <source>
        <dbReference type="ARBA" id="ARBA00023204"/>
    </source>
</evidence>
<keyword evidence="7" id="KW-0067">ATP-binding</keyword>
<evidence type="ECO:0000256" key="8">
    <source>
        <dbReference type="ARBA" id="ARBA00023125"/>
    </source>
</evidence>
<dbReference type="Pfam" id="PF12705">
    <property type="entry name" value="PDDEXK_1"/>
    <property type="match status" value="1"/>
</dbReference>
<feature type="coiled-coil region" evidence="10">
    <location>
        <begin position="714"/>
        <end position="745"/>
    </location>
</feature>
<protein>
    <submittedName>
        <fullName evidence="13">PD-(D/E)XK nuclease family protein</fullName>
    </submittedName>
</protein>
<name>A0A926E700_9FIRM</name>
<dbReference type="AlphaFoldDB" id="A0A926E700"/>
<evidence type="ECO:0000313" key="13">
    <source>
        <dbReference type="EMBL" id="MBC8560675.1"/>
    </source>
</evidence>
<evidence type="ECO:0000256" key="6">
    <source>
        <dbReference type="ARBA" id="ARBA00022839"/>
    </source>
</evidence>
<keyword evidence="14" id="KW-1185">Reference proteome</keyword>
<comment type="caution">
    <text evidence="13">The sequence shown here is derived from an EMBL/GenBank/DDBJ whole genome shotgun (WGS) entry which is preliminary data.</text>
</comment>
<sequence length="1150" mass="131158">MLRFIKGAAGTGKSSFIRREIAKHCEGNEANVILLVPEQFSFETEREYYELLGAERAGKVKVLSFMRLCDDVFRQYGGMAGDYATDTAKILTMRLALKECGDELRLYGKNARKPDFVLSMLDTVEEMKNAGITPEMLTSEALQTEAGLLKDKLFDLGLIYSGYDALLTQRFVDPSDTLSRAKTFISERQYFSGCTLYLDEFKSFTAVQKEILGLALQQANEVTVSLCLPEGEREYGLFDGLRETEKGLKSLAYKVECRLLPPIILEEPLRFSSEALSHFAKEALKNNPLTFEGKNETVACVGLLNEFDEMEFVAAQIWELVQKDSYRFEDIVVIGRDLESYGHILQAAFDRYEIPCFFDRPESVETMPLIRFVSHLLGATVTNLSRKELLPMLKCGLLSVSLTEIDDFERYLYVWNVDKDGFSREFKQNPMGFYDRPLKKKELLRLKNAEKVRALCFDCINAFRQTAEEKQSVSRAIYEILQQLSVPQMISERIGRLKQEKRLEEAENEKRVWDVLMEILDTLEGSLKGQNLNFREYKELFLLSASTYDLGRRPQTLDSVLVGSAERVRVQDKKAAILIGANDKVFPLVPSSGGIFSDRERQQLSSNGLELSNFAEQRLIDERFVAYKALTSPSEKLIITFSQGDISGREKYPSALVTGFGAIFPSTPVVYEKNLGRDFFCRNASTAFQQAAKAGSGRRKGAVSHGDAVFFATVEELLKEDALYRDKLRKLRQASRKEVMNLTDRSLCEELFSRPLTARRELRRKLELPSPVRERRFAVWEQQKLASLFHRVAAVSPSQIERYYTCRFQYFCRYGLGLYTPQKAELNPLNRGNVIHYLLNRILEQCDVVHITEEELRRQIDRYLTEYLNRVMGGEGEKPQKFLYFYRRLQNTLYRIFSSLREEFAQTEFKVIGLEEPIRENGKVSPLHLPVDENHTVTVSGKVDRVDLYAVGEESFVRIIDYKSGGKEFDVSKMAEGLNLQMLLYLFAIWRTQNDKYKNVRPAGILYMPAGNPKPILQRDATAEAQKQAEQKSYAMSGLLLNDEQILCAMEKDLNGKFIPVSQGKTGLKGKYLATLKEFAALERYTESLVEQMGAGLYRGEITPDPVQAGMTVPCSYCDYRAICGHEPSDGCRSVPKRTMEDVIGTPEEQ</sequence>
<evidence type="ECO:0000256" key="10">
    <source>
        <dbReference type="SAM" id="Coils"/>
    </source>
</evidence>
<dbReference type="PANTHER" id="PTHR30591">
    <property type="entry name" value="RECBCD ENZYME SUBUNIT RECC"/>
    <property type="match status" value="1"/>
</dbReference>
<dbReference type="RefSeq" id="WP_249295858.1">
    <property type="nucleotide sequence ID" value="NZ_JACRSV010000004.1"/>
</dbReference>
<dbReference type="GO" id="GO:0006310">
    <property type="term" value="P:DNA recombination"/>
    <property type="evidence" value="ECO:0007669"/>
    <property type="project" value="TreeGrafter"/>
</dbReference>
<feature type="domain" description="PD-(D/E)XK endonuclease-like" evidence="11">
    <location>
        <begin position="795"/>
        <end position="1124"/>
    </location>
</feature>
<proteinExistence type="predicted"/>
<dbReference type="GO" id="GO:0005524">
    <property type="term" value="F:ATP binding"/>
    <property type="evidence" value="ECO:0007669"/>
    <property type="project" value="UniProtKB-KW"/>
</dbReference>
<dbReference type="InterPro" id="IPR038726">
    <property type="entry name" value="PDDEXK_AddAB-type"/>
</dbReference>
<keyword evidence="8" id="KW-0238">DNA-binding</keyword>
<dbReference type="InterPro" id="IPR011604">
    <property type="entry name" value="PDDEXK-like_dom_sf"/>
</dbReference>
<dbReference type="GO" id="GO:0006281">
    <property type="term" value="P:DNA repair"/>
    <property type="evidence" value="ECO:0007669"/>
    <property type="project" value="UniProtKB-KW"/>
</dbReference>
<feature type="domain" description="ATP-dependent helicase/deoxyribonuclease subunit B N-terminal" evidence="12">
    <location>
        <begin position="4"/>
        <end position="278"/>
    </location>
</feature>
<keyword evidence="5" id="KW-0347">Helicase</keyword>
<dbReference type="InterPro" id="IPR027417">
    <property type="entry name" value="P-loop_NTPase"/>
</dbReference>
<keyword evidence="9" id="KW-0234">DNA repair</keyword>
<dbReference type="GO" id="GO:0004386">
    <property type="term" value="F:helicase activity"/>
    <property type="evidence" value="ECO:0007669"/>
    <property type="project" value="UniProtKB-KW"/>
</dbReference>
<evidence type="ECO:0000256" key="4">
    <source>
        <dbReference type="ARBA" id="ARBA00022801"/>
    </source>
</evidence>
<keyword evidence="10" id="KW-0175">Coiled coil</keyword>
<dbReference type="Gene3D" id="3.90.320.10">
    <property type="match status" value="1"/>
</dbReference>
<gene>
    <name evidence="13" type="ORF">H8710_11430</name>
</gene>
<dbReference type="SUPFAM" id="SSF52540">
    <property type="entry name" value="P-loop containing nucleoside triphosphate hydrolases"/>
    <property type="match status" value="1"/>
</dbReference>
<keyword evidence="2" id="KW-0547">Nucleotide-binding</keyword>
<evidence type="ECO:0000259" key="12">
    <source>
        <dbReference type="Pfam" id="PF21445"/>
    </source>
</evidence>
<dbReference type="PANTHER" id="PTHR30591:SF1">
    <property type="entry name" value="RECBCD ENZYME SUBUNIT RECC"/>
    <property type="match status" value="1"/>
</dbReference>
<keyword evidence="1" id="KW-0540">Nuclease</keyword>
<evidence type="ECO:0000256" key="7">
    <source>
        <dbReference type="ARBA" id="ARBA00022840"/>
    </source>
</evidence>
<dbReference type="EMBL" id="JACRSV010000004">
    <property type="protein sequence ID" value="MBC8560675.1"/>
    <property type="molecule type" value="Genomic_DNA"/>
</dbReference>
<evidence type="ECO:0000256" key="2">
    <source>
        <dbReference type="ARBA" id="ARBA00022741"/>
    </source>
</evidence>
<dbReference type="Proteomes" id="UP000610760">
    <property type="component" value="Unassembled WGS sequence"/>
</dbReference>
<evidence type="ECO:0000256" key="1">
    <source>
        <dbReference type="ARBA" id="ARBA00022722"/>
    </source>
</evidence>
<dbReference type="GO" id="GO:0003677">
    <property type="term" value="F:DNA binding"/>
    <property type="evidence" value="ECO:0007669"/>
    <property type="project" value="UniProtKB-KW"/>
</dbReference>
<keyword evidence="6" id="KW-0269">Exonuclease</keyword>
<organism evidence="13 14">
    <name type="scientific">Fumia xinanensis</name>
    <dbReference type="NCBI Taxonomy" id="2763659"/>
    <lineage>
        <taxon>Bacteria</taxon>
        <taxon>Bacillati</taxon>
        <taxon>Bacillota</taxon>
        <taxon>Clostridia</taxon>
        <taxon>Eubacteriales</taxon>
        <taxon>Oscillospiraceae</taxon>
        <taxon>Fumia</taxon>
    </lineage>
</organism>